<gene>
    <name evidence="11" type="ORF">EKM59_00550</name>
</gene>
<feature type="domain" description="Glycosyl hydrolase family 81 C-terminal" evidence="10">
    <location>
        <begin position="456"/>
        <end position="824"/>
    </location>
</feature>
<keyword evidence="9" id="KW-0732">Signal</keyword>
<dbReference type="Pfam" id="PF17652">
    <property type="entry name" value="Glyco_hydro81C"/>
    <property type="match status" value="1"/>
</dbReference>
<dbReference type="GO" id="GO:0000272">
    <property type="term" value="P:polysaccharide catabolic process"/>
    <property type="evidence" value="ECO:0007669"/>
    <property type="project" value="UniProtKB-KW"/>
</dbReference>
<feature type="chain" id="PRO_5018601482" description="glucan endo-1,3-beta-D-glucosidase" evidence="9">
    <location>
        <begin position="32"/>
        <end position="1007"/>
    </location>
</feature>
<keyword evidence="5" id="KW-0119">Carbohydrate metabolism</keyword>
<organism evidence="11 12">
    <name type="scientific">Legionella septentrionalis</name>
    <dbReference type="NCBI Taxonomy" id="2498109"/>
    <lineage>
        <taxon>Bacteria</taxon>
        <taxon>Pseudomonadati</taxon>
        <taxon>Pseudomonadota</taxon>
        <taxon>Gammaproteobacteria</taxon>
        <taxon>Legionellales</taxon>
        <taxon>Legionellaceae</taxon>
        <taxon>Legionella</taxon>
    </lineage>
</organism>
<dbReference type="PANTHER" id="PTHR31983">
    <property type="entry name" value="ENDO-1,3(4)-BETA-GLUCANASE 1"/>
    <property type="match status" value="1"/>
</dbReference>
<dbReference type="GO" id="GO:0071555">
    <property type="term" value="P:cell wall organization"/>
    <property type="evidence" value="ECO:0007669"/>
    <property type="project" value="UniProtKB-KW"/>
</dbReference>
<reference evidence="11 12" key="1">
    <citation type="submission" date="2018-12" db="EMBL/GenBank/DDBJ databases">
        <title>Legionella sp,whole genome shotgun sequence.</title>
        <authorList>
            <person name="Wu H."/>
        </authorList>
    </citation>
    <scope>NUCLEOTIDE SEQUENCE [LARGE SCALE GENOMIC DNA]</scope>
    <source>
        <strain evidence="12">km714</strain>
    </source>
</reference>
<comment type="caution">
    <text evidence="11">The sequence shown here is derived from an EMBL/GenBank/DDBJ whole genome shotgun (WGS) entry which is preliminary data.</text>
</comment>
<sequence>MLKTKNYQTKNKALLSLTPIALMIITGAAPAATQIGQGIYYDEQQIVKLAQKYPSRVSKDAGYPLIENYSTLKSAFRGSQFKLGNKALTSGMWWTPLLAIDKPARDVKDSDYLSPLLLLPNPLTLRVTEAGIAMGIPLQNPKVDNAHVDRGYDNTLDVVVTSGDLAGTAPLVANYSDWVVQVEWARNNAPLLAATLAEGSPFVFVEKKNNQANSYLQFNNSQDAKLISQKAGLSLFKTRNASDQNYRYYAYFTNPDGATNPWKTSSGAVIVPTSQGGSGNIVPGTQINMNDANRYFSVAIIPATSDAAAQTLAEQMKPHAYTFISNTAIDYEYDQASNKVITHFNFATQTVYPNASLKKQPVVMLYPWQIKNMSSSEKASCLFQECTGNQGIVQTLKGTMHLYAVPAAATDSSSFKTEVPFHGILPALPNRLTQEELDKLGNYTFTLPANPHLDAKNPWTDTYATGKLLSRQAQLIKIAHVLTGSSANPNAKYQKIRDDMLAALKTQVTSFLTGLNYTDPCPQGTPDCQRPEGSWFYAYNSKWHTMMGFPSGFFTATTLTDHAFHWGYLIDAAATIAQFDKNWAQQYGGLVNLIIRDVFNYKFGRDSGESTKFPHFRGFDPYAGLSSALGMPYSFDNVNEEDSAEFMNLAQAIILWGLNTEGVSFAGDDTSSQTLVETGLYLYTTEEQGLHHYHFNLNPDSGVFPKGWSNSSTGQNYLMVGNVWNGKLDRSTYFCAGQPCYYQNLASNTLPVSAGSLYLGYSASLVNRIYNEDAKNPCSGDPANSAYCGTLLKYLALGDPAKALQYYTRYFDEQANTPDPGESKPSIYYWIQNLKNLGNLNKNLTADTVAYASFISGDKTFVTAYNHEPRAKTVNFYRQGVLACSLENINPGELKGSFCGSEPPPPPPPPSTQYSYMVYLGYPFKAVLINNSITCPDPVTKNPACLVKNIPGPSTMTIAGSNSNLCTLSISKDGAVNTVADKSKGCYINSQPATSDKAGSINLPAGF</sequence>
<evidence type="ECO:0000256" key="3">
    <source>
        <dbReference type="ARBA" id="ARBA00012780"/>
    </source>
</evidence>
<dbReference type="PROSITE" id="PS52008">
    <property type="entry name" value="GH81"/>
    <property type="match status" value="1"/>
</dbReference>
<evidence type="ECO:0000256" key="2">
    <source>
        <dbReference type="ARBA" id="ARBA00010730"/>
    </source>
</evidence>
<protein>
    <recommendedName>
        <fullName evidence="3">glucan endo-1,3-beta-D-glucosidase</fullName>
        <ecNumber evidence="3">3.2.1.39</ecNumber>
    </recommendedName>
</protein>
<dbReference type="Proteomes" id="UP000288012">
    <property type="component" value="Unassembled WGS sequence"/>
</dbReference>
<evidence type="ECO:0000259" key="10">
    <source>
        <dbReference type="Pfam" id="PF17652"/>
    </source>
</evidence>
<evidence type="ECO:0000256" key="9">
    <source>
        <dbReference type="SAM" id="SignalP"/>
    </source>
</evidence>
<dbReference type="PANTHER" id="PTHR31983:SF0">
    <property type="entry name" value="GLUCAN ENDO-1,3-BETA-D-GLUCOSIDASE 2"/>
    <property type="match status" value="1"/>
</dbReference>
<dbReference type="GO" id="GO:0042973">
    <property type="term" value="F:glucan endo-1,3-beta-D-glucosidase activity"/>
    <property type="evidence" value="ECO:0007669"/>
    <property type="project" value="UniProtKB-EC"/>
</dbReference>
<comment type="similarity">
    <text evidence="2">Belongs to the glycosyl hydrolase 81 family.</text>
</comment>
<evidence type="ECO:0000313" key="12">
    <source>
        <dbReference type="Proteomes" id="UP000288012"/>
    </source>
</evidence>
<evidence type="ECO:0000256" key="7">
    <source>
        <dbReference type="ARBA" id="ARBA00023316"/>
    </source>
</evidence>
<feature type="signal peptide" evidence="9">
    <location>
        <begin position="1"/>
        <end position="31"/>
    </location>
</feature>
<evidence type="ECO:0000256" key="8">
    <source>
        <dbReference type="ARBA" id="ARBA00023326"/>
    </source>
</evidence>
<comment type="catalytic activity">
    <reaction evidence="1">
        <text>Hydrolysis of (1-&gt;3)-beta-D-glucosidic linkages in (1-&gt;3)-beta-D-glucans.</text>
        <dbReference type="EC" id="3.2.1.39"/>
    </reaction>
</comment>
<keyword evidence="6" id="KW-0326">Glycosidase</keyword>
<dbReference type="InterPro" id="IPR040720">
    <property type="entry name" value="GH81_C"/>
</dbReference>
<dbReference type="InterPro" id="IPR005200">
    <property type="entry name" value="Endo-beta-glucanase"/>
</dbReference>
<evidence type="ECO:0000313" key="11">
    <source>
        <dbReference type="EMBL" id="RUQ91583.1"/>
    </source>
</evidence>
<accession>A0A3S1CMS4</accession>
<keyword evidence="4" id="KW-0378">Hydrolase</keyword>
<evidence type="ECO:0000256" key="5">
    <source>
        <dbReference type="ARBA" id="ARBA00023277"/>
    </source>
</evidence>
<evidence type="ECO:0000256" key="4">
    <source>
        <dbReference type="ARBA" id="ARBA00022801"/>
    </source>
</evidence>
<keyword evidence="8" id="KW-0624">Polysaccharide degradation</keyword>
<evidence type="ECO:0000256" key="6">
    <source>
        <dbReference type="ARBA" id="ARBA00023295"/>
    </source>
</evidence>
<proteinExistence type="inferred from homology"/>
<dbReference type="EMBL" id="RZGR01000001">
    <property type="protein sequence ID" value="RUQ91583.1"/>
    <property type="molecule type" value="Genomic_DNA"/>
</dbReference>
<dbReference type="AlphaFoldDB" id="A0A3S1CMS4"/>
<evidence type="ECO:0000256" key="1">
    <source>
        <dbReference type="ARBA" id="ARBA00000382"/>
    </source>
</evidence>
<dbReference type="GO" id="GO:0052861">
    <property type="term" value="F:endo-1,3(4)-beta-glucanase activity"/>
    <property type="evidence" value="ECO:0007669"/>
    <property type="project" value="InterPro"/>
</dbReference>
<keyword evidence="7" id="KW-0961">Cell wall biogenesis/degradation</keyword>
<dbReference type="EC" id="3.2.1.39" evidence="3"/>
<name>A0A3S1CMS4_9GAMM</name>
<dbReference type="RefSeq" id="WP_127111009.1">
    <property type="nucleotide sequence ID" value="NZ_RZGR01000001.1"/>
</dbReference>
<keyword evidence="12" id="KW-1185">Reference proteome</keyword>